<dbReference type="InterPro" id="IPR026572">
    <property type="entry name" value="TMEM267"/>
</dbReference>
<evidence type="ECO:0000256" key="5">
    <source>
        <dbReference type="ARBA" id="ARBA00023136"/>
    </source>
</evidence>
<feature type="transmembrane region" description="Helical" evidence="6">
    <location>
        <begin position="6"/>
        <end position="24"/>
    </location>
</feature>
<evidence type="ECO:0000256" key="1">
    <source>
        <dbReference type="ARBA" id="ARBA00004141"/>
    </source>
</evidence>
<accession>A0AAV1LAL3</accession>
<comment type="caution">
    <text evidence="7">The sequence shown here is derived from an EMBL/GenBank/DDBJ whole genome shotgun (WGS) entry which is preliminary data.</text>
</comment>
<proteinExistence type="predicted"/>
<dbReference type="AlphaFoldDB" id="A0AAV1LAL3"/>
<evidence type="ECO:0000256" key="3">
    <source>
        <dbReference type="ARBA" id="ARBA00022692"/>
    </source>
</evidence>
<evidence type="ECO:0000256" key="6">
    <source>
        <dbReference type="SAM" id="Phobius"/>
    </source>
</evidence>
<reference evidence="7 8" key="1">
    <citation type="submission" date="2023-11" db="EMBL/GenBank/DDBJ databases">
        <authorList>
            <person name="Hedman E."/>
            <person name="Englund M."/>
            <person name="Stromberg M."/>
            <person name="Nyberg Akerstrom W."/>
            <person name="Nylinder S."/>
            <person name="Jareborg N."/>
            <person name="Kallberg Y."/>
            <person name="Kronander E."/>
        </authorList>
    </citation>
    <scope>NUCLEOTIDE SEQUENCE [LARGE SCALE GENOMIC DNA]</scope>
</reference>
<protein>
    <recommendedName>
        <fullName evidence="2">Transmembrane protein 267</fullName>
    </recommendedName>
</protein>
<feature type="transmembrane region" description="Helical" evidence="6">
    <location>
        <begin position="168"/>
        <end position="188"/>
    </location>
</feature>
<evidence type="ECO:0000256" key="4">
    <source>
        <dbReference type="ARBA" id="ARBA00022989"/>
    </source>
</evidence>
<organism evidence="7 8">
    <name type="scientific">Parnassius mnemosyne</name>
    <name type="common">clouded apollo</name>
    <dbReference type="NCBI Taxonomy" id="213953"/>
    <lineage>
        <taxon>Eukaryota</taxon>
        <taxon>Metazoa</taxon>
        <taxon>Ecdysozoa</taxon>
        <taxon>Arthropoda</taxon>
        <taxon>Hexapoda</taxon>
        <taxon>Insecta</taxon>
        <taxon>Pterygota</taxon>
        <taxon>Neoptera</taxon>
        <taxon>Endopterygota</taxon>
        <taxon>Lepidoptera</taxon>
        <taxon>Glossata</taxon>
        <taxon>Ditrysia</taxon>
        <taxon>Papilionoidea</taxon>
        <taxon>Papilionidae</taxon>
        <taxon>Parnassiinae</taxon>
        <taxon>Parnassini</taxon>
        <taxon>Parnassius</taxon>
        <taxon>Driopa</taxon>
    </lineage>
</organism>
<feature type="transmembrane region" description="Helical" evidence="6">
    <location>
        <begin position="67"/>
        <end position="91"/>
    </location>
</feature>
<comment type="subcellular location">
    <subcellularLocation>
        <location evidence="1">Membrane</location>
        <topology evidence="1">Multi-pass membrane protein</topology>
    </subcellularLocation>
</comment>
<dbReference type="PANTHER" id="PTHR13628:SF1">
    <property type="entry name" value="TRANSMEMBRANE PROTEIN 267"/>
    <property type="match status" value="1"/>
</dbReference>
<feature type="transmembrane region" description="Helical" evidence="6">
    <location>
        <begin position="103"/>
        <end position="124"/>
    </location>
</feature>
<dbReference type="Proteomes" id="UP001314205">
    <property type="component" value="Unassembled WGS sequence"/>
</dbReference>
<keyword evidence="4 6" id="KW-1133">Transmembrane helix</keyword>
<sequence length="204" mass="23743">MKLIRIILTISICATALIGDYIVFKSKYSESLVFRAFADSTVHASIGFLSAVQFFSHEIGLTDQARLYNIAFCTIISSLIDVDHFIAARSFRLKDLTKVKERGIFHCTSYWILLKTVLLIYSHITRRLDIYILTFMLTLAYTSHHVRDANRRGLWLYPFGHTPPFSKYFYIFLLMILPSIFAYLYIVMKPAVHKQTVRYYDSIV</sequence>
<name>A0AAV1LAL3_9NEOP</name>
<evidence type="ECO:0000313" key="8">
    <source>
        <dbReference type="Proteomes" id="UP001314205"/>
    </source>
</evidence>
<dbReference type="PANTHER" id="PTHR13628">
    <property type="entry name" value="TRANSMEMBRANE PROTEIN 267"/>
    <property type="match status" value="1"/>
</dbReference>
<keyword evidence="8" id="KW-1185">Reference proteome</keyword>
<dbReference type="EMBL" id="CAVLGL010000087">
    <property type="protein sequence ID" value="CAK1592049.1"/>
    <property type="molecule type" value="Genomic_DNA"/>
</dbReference>
<dbReference type="GO" id="GO:0016020">
    <property type="term" value="C:membrane"/>
    <property type="evidence" value="ECO:0007669"/>
    <property type="project" value="UniProtKB-SubCell"/>
</dbReference>
<keyword evidence="5 6" id="KW-0472">Membrane</keyword>
<evidence type="ECO:0000313" key="7">
    <source>
        <dbReference type="EMBL" id="CAK1592049.1"/>
    </source>
</evidence>
<evidence type="ECO:0000256" key="2">
    <source>
        <dbReference type="ARBA" id="ARBA00013977"/>
    </source>
</evidence>
<gene>
    <name evidence="7" type="ORF">PARMNEM_LOCUS12110</name>
</gene>
<keyword evidence="3 6" id="KW-0812">Transmembrane</keyword>